<organism evidence="7 8">
    <name type="scientific">Nakamurella aerolata</name>
    <dbReference type="NCBI Taxonomy" id="1656892"/>
    <lineage>
        <taxon>Bacteria</taxon>
        <taxon>Bacillati</taxon>
        <taxon>Actinomycetota</taxon>
        <taxon>Actinomycetes</taxon>
        <taxon>Nakamurellales</taxon>
        <taxon>Nakamurellaceae</taxon>
        <taxon>Nakamurella</taxon>
    </lineage>
</organism>
<protein>
    <recommendedName>
        <fullName evidence="4">Mycothiol acetyltransferase</fullName>
        <shortName evidence="4">MSH acetyltransferase</shortName>
        <ecNumber evidence="4">2.3.1.189</ecNumber>
    </recommendedName>
    <alternativeName>
        <fullName evidence="4">Mycothiol synthase</fullName>
    </alternativeName>
</protein>
<comment type="similarity">
    <text evidence="4">Belongs to the acetyltransferase family. MshD subfamily.</text>
</comment>
<dbReference type="Proteomes" id="UP000562984">
    <property type="component" value="Unassembled WGS sequence"/>
</dbReference>
<comment type="subunit">
    <text evidence="4">Monomer.</text>
</comment>
<evidence type="ECO:0000313" key="8">
    <source>
        <dbReference type="Proteomes" id="UP000562984"/>
    </source>
</evidence>
<comment type="catalytic activity">
    <reaction evidence="4">
        <text>1D-myo-inositol 2-(L-cysteinylamino)-2-deoxy-alpha-D-glucopyranoside + acetyl-CoA = mycothiol + CoA + H(+)</text>
        <dbReference type="Rhea" id="RHEA:26172"/>
        <dbReference type="ChEBI" id="CHEBI:15378"/>
        <dbReference type="ChEBI" id="CHEBI:16768"/>
        <dbReference type="ChEBI" id="CHEBI:57287"/>
        <dbReference type="ChEBI" id="CHEBI:57288"/>
        <dbReference type="ChEBI" id="CHEBI:58887"/>
        <dbReference type="EC" id="2.3.1.189"/>
    </reaction>
</comment>
<dbReference type="GO" id="GO:0008999">
    <property type="term" value="F:protein-N-terminal-alanine acetyltransferase activity"/>
    <property type="evidence" value="ECO:0007669"/>
    <property type="project" value="TreeGrafter"/>
</dbReference>
<keyword evidence="2 4" id="KW-0677">Repeat</keyword>
<dbReference type="PANTHER" id="PTHR43617:SF31">
    <property type="entry name" value="MYCOTHIOL ACETYLTRANSFERASE"/>
    <property type="match status" value="1"/>
</dbReference>
<feature type="binding site" evidence="4">
    <location>
        <position position="328"/>
    </location>
    <ligand>
        <name>1D-myo-inositol 2-(L-cysteinylamino)-2-deoxy-alpha-D-glucopyranoside</name>
        <dbReference type="ChEBI" id="CHEBI:58887"/>
    </ligand>
</feature>
<evidence type="ECO:0000256" key="4">
    <source>
        <dbReference type="HAMAP-Rule" id="MF_01698"/>
    </source>
</evidence>
<feature type="region of interest" description="Disordered" evidence="5">
    <location>
        <begin position="241"/>
        <end position="266"/>
    </location>
</feature>
<dbReference type="CDD" id="cd04301">
    <property type="entry name" value="NAT_SF"/>
    <property type="match status" value="1"/>
</dbReference>
<evidence type="ECO:0000256" key="5">
    <source>
        <dbReference type="SAM" id="MobiDB-lite"/>
    </source>
</evidence>
<keyword evidence="1 4" id="KW-0808">Transferase</keyword>
<dbReference type="SUPFAM" id="SSF55729">
    <property type="entry name" value="Acyl-CoA N-acyltransferases (Nat)"/>
    <property type="match status" value="1"/>
</dbReference>
<dbReference type="PROSITE" id="PS51186">
    <property type="entry name" value="GNAT"/>
    <property type="match status" value="1"/>
</dbReference>
<dbReference type="InterPro" id="IPR016181">
    <property type="entry name" value="Acyl_CoA_acyltransferase"/>
</dbReference>
<proteinExistence type="inferred from homology"/>
<dbReference type="RefSeq" id="WP_171199197.1">
    <property type="nucleotide sequence ID" value="NZ_JABEND010000003.1"/>
</dbReference>
<sequence>MSSSPRAAAGQPRWHRPDTAEQQAIASLVRAAAQQDGVPAFGGHVLENLAAVDVLTLHDAGDADGGTAGDAGARDADSGDVEAGNRRVAGEGGRLVGAVAAPAGDPAELVVHPDFRRRGHGGALLRAGIDRAGKVWAHGDLPAARSLAAAQGLHPVRTLLQLGRELPLPPELARAQWPDGVAVRTFQPGVDDEHFLAVNGRAFAWHPEQGRLDAAGLATEMAQDWFDPAGFFLAVASDTGAGPDGKSGPDGKAGPSGTAWSGGTAGSGGRVLGFHWTKLHREPESEPVGEVYVLGVDPQSTVRGLGTPLTVTGLVHLARRGAQRAILYVEGDNAPALRLYRKLGFDTVGTDVVYAPDAGAAPGLSG</sequence>
<feature type="binding site" evidence="4">
    <location>
        <begin position="294"/>
        <end position="296"/>
    </location>
    <ligand>
        <name>acetyl-CoA</name>
        <dbReference type="ChEBI" id="CHEBI:57288"/>
        <label>2</label>
    </ligand>
</feature>
<dbReference type="InterPro" id="IPR000182">
    <property type="entry name" value="GNAT_dom"/>
</dbReference>
<comment type="caution">
    <text evidence="4">Lacks conserved residue(s) required for the propagation of feature annotation.</text>
</comment>
<reference evidence="7 8" key="1">
    <citation type="submission" date="2020-05" db="EMBL/GenBank/DDBJ databases">
        <title>Nakamurella sp. DB0629 isolated from air conditioner.</title>
        <authorList>
            <person name="Kim D.H."/>
            <person name="Kim D.-U."/>
        </authorList>
    </citation>
    <scope>NUCLEOTIDE SEQUENCE [LARGE SCALE GENOMIC DNA]</scope>
    <source>
        <strain evidence="7 8">DB0629</strain>
    </source>
</reference>
<evidence type="ECO:0000256" key="1">
    <source>
        <dbReference type="ARBA" id="ARBA00022679"/>
    </source>
</evidence>
<name>A0A849A4Q0_9ACTN</name>
<dbReference type="InterPro" id="IPR017813">
    <property type="entry name" value="Mycothiol_AcTrfase"/>
</dbReference>
<dbReference type="HAMAP" id="MF_01698">
    <property type="entry name" value="MshD"/>
    <property type="match status" value="1"/>
</dbReference>
<feature type="domain" description="N-acetyltransferase" evidence="6">
    <location>
        <begin position="181"/>
        <end position="366"/>
    </location>
</feature>
<dbReference type="Gene3D" id="3.40.630.30">
    <property type="match status" value="1"/>
</dbReference>
<keyword evidence="3 4" id="KW-0012">Acyltransferase</keyword>
<comment type="function">
    <text evidence="4">Catalyzes the transfer of acetyl from acetyl-CoA to desacetylmycothiol (Cys-GlcN-Ins) to form mycothiol.</text>
</comment>
<feature type="binding site" evidence="4">
    <location>
        <position position="290"/>
    </location>
    <ligand>
        <name>1D-myo-inositol 2-(L-cysteinylamino)-2-deoxy-alpha-D-glucopyranoside</name>
        <dbReference type="ChEBI" id="CHEBI:58887"/>
    </ligand>
</feature>
<gene>
    <name evidence="4" type="primary">mshD</name>
    <name evidence="7" type="ORF">HKD39_07330</name>
</gene>
<feature type="binding site" evidence="4">
    <location>
        <begin position="333"/>
        <end position="338"/>
    </location>
    <ligand>
        <name>acetyl-CoA</name>
        <dbReference type="ChEBI" id="CHEBI:57288"/>
        <label>2</label>
    </ligand>
</feature>
<evidence type="ECO:0000256" key="2">
    <source>
        <dbReference type="ARBA" id="ARBA00022737"/>
    </source>
</evidence>
<feature type="binding site" evidence="4">
    <location>
        <begin position="109"/>
        <end position="111"/>
    </location>
    <ligand>
        <name>acetyl-CoA</name>
        <dbReference type="ChEBI" id="CHEBI:57288"/>
        <label>1</label>
    </ligand>
</feature>
<evidence type="ECO:0000313" key="7">
    <source>
        <dbReference type="EMBL" id="NNG35525.1"/>
    </source>
</evidence>
<evidence type="ECO:0000256" key="3">
    <source>
        <dbReference type="ARBA" id="ARBA00023315"/>
    </source>
</evidence>
<accession>A0A849A4Q0</accession>
<feature type="binding site" evidence="4">
    <location>
        <position position="278"/>
    </location>
    <ligand>
        <name>1D-myo-inositol 2-(L-cysteinylamino)-2-deoxy-alpha-D-glucopyranoside</name>
        <dbReference type="ChEBI" id="CHEBI:58887"/>
    </ligand>
</feature>
<evidence type="ECO:0000259" key="6">
    <source>
        <dbReference type="PROSITE" id="PS51186"/>
    </source>
</evidence>
<dbReference type="PANTHER" id="PTHR43617">
    <property type="entry name" value="L-AMINO ACID N-ACETYLTRANSFERASE"/>
    <property type="match status" value="1"/>
</dbReference>
<dbReference type="EMBL" id="JABEND010000003">
    <property type="protein sequence ID" value="NNG35525.1"/>
    <property type="molecule type" value="Genomic_DNA"/>
</dbReference>
<dbReference type="Pfam" id="PF00583">
    <property type="entry name" value="Acetyltransf_1"/>
    <property type="match status" value="2"/>
</dbReference>
<dbReference type="GO" id="GO:0035447">
    <property type="term" value="F:mycothiol synthase activity"/>
    <property type="evidence" value="ECO:0007669"/>
    <property type="project" value="UniProtKB-UniRule"/>
</dbReference>
<dbReference type="EC" id="2.3.1.189" evidence="4"/>
<dbReference type="PIRSF" id="PIRSF021524">
    <property type="entry name" value="MSH_acetyltransferase"/>
    <property type="match status" value="1"/>
</dbReference>
<feature type="compositionally biased region" description="Low complexity" evidence="5">
    <location>
        <begin position="253"/>
        <end position="262"/>
    </location>
</feature>
<feature type="binding site" evidence="4">
    <location>
        <position position="208"/>
    </location>
    <ligand>
        <name>1D-myo-inositol 2-(L-cysteinylamino)-2-deoxy-alpha-D-glucopyranoside</name>
        <dbReference type="ChEBI" id="CHEBI:58887"/>
    </ligand>
</feature>
<dbReference type="InterPro" id="IPR050276">
    <property type="entry name" value="MshD_Acetyltransferase"/>
</dbReference>
<dbReference type="GO" id="GO:0010125">
    <property type="term" value="P:mycothiol biosynthetic process"/>
    <property type="evidence" value="ECO:0007669"/>
    <property type="project" value="UniProtKB-UniRule"/>
</dbReference>
<comment type="caution">
    <text evidence="7">The sequence shown here is derived from an EMBL/GenBank/DDBJ whole genome shotgun (WGS) entry which is preliminary data.</text>
</comment>
<dbReference type="AlphaFoldDB" id="A0A849A4Q0"/>
<keyword evidence="8" id="KW-1185">Reference proteome</keyword>